<evidence type="ECO:0000256" key="5">
    <source>
        <dbReference type="PROSITE-ProRule" id="PRU10061"/>
    </source>
</evidence>
<dbReference type="InterPro" id="IPR031158">
    <property type="entry name" value="GH10_AS"/>
</dbReference>
<evidence type="ECO:0000313" key="10">
    <source>
        <dbReference type="Proteomes" id="UP000050902"/>
    </source>
</evidence>
<keyword evidence="1 6" id="KW-0378">Hydrolase</keyword>
<dbReference type="PRINTS" id="PR00134">
    <property type="entry name" value="GLHYDRLASE10"/>
</dbReference>
<dbReference type="EMBL" id="LDJG01000012">
    <property type="protein sequence ID" value="KRG57518.1"/>
    <property type="molecule type" value="Genomic_DNA"/>
</dbReference>
<reference evidence="9 10" key="1">
    <citation type="submission" date="2015-05" db="EMBL/GenBank/DDBJ databases">
        <title>Genome sequencing and analysis of members of genus Stenotrophomonas.</title>
        <authorList>
            <person name="Patil P.P."/>
            <person name="Midha S."/>
            <person name="Patil P.B."/>
        </authorList>
    </citation>
    <scope>NUCLEOTIDE SEQUENCE [LARGE SCALE GENOMIC DNA]</scope>
    <source>
        <strain evidence="9 10">DSM 12575</strain>
    </source>
</reference>
<keyword evidence="2 6" id="KW-0119">Carbohydrate metabolism</keyword>
<organism evidence="9 10">
    <name type="scientific">Stenotrophomonas nitritireducens</name>
    <dbReference type="NCBI Taxonomy" id="83617"/>
    <lineage>
        <taxon>Bacteria</taxon>
        <taxon>Pseudomonadati</taxon>
        <taxon>Pseudomonadota</taxon>
        <taxon>Gammaproteobacteria</taxon>
        <taxon>Lysobacterales</taxon>
        <taxon>Lysobacteraceae</taxon>
        <taxon>Stenotrophomonas</taxon>
    </lineage>
</organism>
<evidence type="ECO:0000256" key="2">
    <source>
        <dbReference type="ARBA" id="ARBA00023277"/>
    </source>
</evidence>
<dbReference type="Pfam" id="PF00331">
    <property type="entry name" value="Glyco_hydro_10"/>
    <property type="match status" value="1"/>
</dbReference>
<dbReference type="PROSITE" id="PS51257">
    <property type="entry name" value="PROKAR_LIPOPROTEIN"/>
    <property type="match status" value="1"/>
</dbReference>
<name>A0ABR5NK27_9GAMM</name>
<dbReference type="PANTHER" id="PTHR31490">
    <property type="entry name" value="GLYCOSYL HYDROLASE"/>
    <property type="match status" value="1"/>
</dbReference>
<evidence type="ECO:0000256" key="3">
    <source>
        <dbReference type="ARBA" id="ARBA00023295"/>
    </source>
</evidence>
<feature type="chain" id="PRO_5046225036" description="Beta-xylanase" evidence="7">
    <location>
        <begin position="30"/>
        <end position="397"/>
    </location>
</feature>
<dbReference type="InterPro" id="IPR001000">
    <property type="entry name" value="GH10_dom"/>
</dbReference>
<dbReference type="SMART" id="SM00633">
    <property type="entry name" value="Glyco_10"/>
    <property type="match status" value="1"/>
</dbReference>
<comment type="catalytic activity">
    <reaction evidence="6">
        <text>Endohydrolysis of (1-&gt;4)-beta-D-xylosidic linkages in xylans.</text>
        <dbReference type="EC" id="3.2.1.8"/>
    </reaction>
</comment>
<dbReference type="Proteomes" id="UP000050902">
    <property type="component" value="Unassembled WGS sequence"/>
</dbReference>
<dbReference type="SUPFAM" id="SSF51445">
    <property type="entry name" value="(Trans)glycosidases"/>
    <property type="match status" value="1"/>
</dbReference>
<evidence type="ECO:0000313" key="9">
    <source>
        <dbReference type="EMBL" id="KRG57518.1"/>
    </source>
</evidence>
<feature type="signal peptide" evidence="7">
    <location>
        <begin position="1"/>
        <end position="29"/>
    </location>
</feature>
<keyword evidence="3 6" id="KW-0326">Glycosidase</keyword>
<protein>
    <recommendedName>
        <fullName evidence="6">Beta-xylanase</fullName>
        <ecNumber evidence="6">3.2.1.8</ecNumber>
    </recommendedName>
</protein>
<accession>A0ABR5NK27</accession>
<evidence type="ECO:0000256" key="1">
    <source>
        <dbReference type="ARBA" id="ARBA00022801"/>
    </source>
</evidence>
<sequence>MNRRLPLLSHAVLAATLATVLGCTPAAQTAAQPTTPPTTLKAAYRDDFLVGAAINQAVADGRDASSQALVLRQFDTITAENELKPERVLPRPGEYDFAPGDAVVAFGRAHGMFVVGHTLLWHVQTPPWLFVDGQGRAHGADAQIERLRDYIEHVAGRYAGKVQGWDVANEVIGDDGNYRDSPWLRNVGDGDRLVREAFRFAARYAPDTELYYNDYGTENPLRREGIVRMVKMLQADGLRIDGIGMQGHWGIDSPSIAEIEQSIDAFAALGVKVMITELDIDVLPHPPVADGMRADEHLQLPDDPVQRQRLDPWPQGLPADMQDRLARRYADLFALFHRKRAAISRVTFWNVHDGASWKNDFPVRGRTNYPLLFDRNAQPKPAFEAVLAIPAQAAPDR</sequence>
<dbReference type="PROSITE" id="PS00591">
    <property type="entry name" value="GH10_1"/>
    <property type="match status" value="1"/>
</dbReference>
<keyword evidence="7" id="KW-0732">Signal</keyword>
<evidence type="ECO:0000259" key="8">
    <source>
        <dbReference type="PROSITE" id="PS51760"/>
    </source>
</evidence>
<feature type="active site" description="Nucleophile" evidence="5">
    <location>
        <position position="277"/>
    </location>
</feature>
<evidence type="ECO:0000256" key="4">
    <source>
        <dbReference type="ARBA" id="ARBA00023326"/>
    </source>
</evidence>
<evidence type="ECO:0000256" key="7">
    <source>
        <dbReference type="SAM" id="SignalP"/>
    </source>
</evidence>
<comment type="similarity">
    <text evidence="6">Belongs to the glycosyl hydrolase 10 (cellulase F) family.</text>
</comment>
<comment type="caution">
    <text evidence="9">The sequence shown here is derived from an EMBL/GenBank/DDBJ whole genome shotgun (WGS) entry which is preliminary data.</text>
</comment>
<proteinExistence type="inferred from homology"/>
<dbReference type="Gene3D" id="3.20.20.80">
    <property type="entry name" value="Glycosidases"/>
    <property type="match status" value="1"/>
</dbReference>
<dbReference type="PROSITE" id="PS51760">
    <property type="entry name" value="GH10_2"/>
    <property type="match status" value="1"/>
</dbReference>
<dbReference type="PANTHER" id="PTHR31490:SF90">
    <property type="entry name" value="ENDO-1,4-BETA-XYLANASE A"/>
    <property type="match status" value="1"/>
</dbReference>
<keyword evidence="10" id="KW-1185">Reference proteome</keyword>
<dbReference type="EC" id="3.2.1.8" evidence="6"/>
<dbReference type="InterPro" id="IPR017853">
    <property type="entry name" value="GH"/>
</dbReference>
<dbReference type="InterPro" id="IPR044846">
    <property type="entry name" value="GH10"/>
</dbReference>
<keyword evidence="4 6" id="KW-0624">Polysaccharide degradation</keyword>
<dbReference type="RefSeq" id="WP_055768879.1">
    <property type="nucleotide sequence ID" value="NZ_LDJG01000012.1"/>
</dbReference>
<evidence type="ECO:0000256" key="6">
    <source>
        <dbReference type="RuleBase" id="RU361174"/>
    </source>
</evidence>
<feature type="domain" description="GH10" evidence="8">
    <location>
        <begin position="34"/>
        <end position="389"/>
    </location>
</feature>
<gene>
    <name evidence="9" type="ORF">ABB22_08770</name>
</gene>